<evidence type="ECO:0000313" key="3">
    <source>
        <dbReference type="Proteomes" id="UP001220530"/>
    </source>
</evidence>
<name>A0ABY7YQL7_9HYPH</name>
<gene>
    <name evidence="2" type="ORF">PSQ19_06000</name>
</gene>
<evidence type="ECO:0000256" key="1">
    <source>
        <dbReference type="SAM" id="MobiDB-lite"/>
    </source>
</evidence>
<protein>
    <recommendedName>
        <fullName evidence="4">Peptidoglycan-binding protein</fullName>
    </recommendedName>
</protein>
<sequence>MAFQNPFTWGAGGQKASPSSIKRQSEIAAALAARSGAPRNVGEGLNRVGEALLANSMNSRADAGAAEGATSRKAIMDALLGNPDPTMADIGGALGNEWVTSDPGSSAIVQALLGQEMKQNDPSSQLDMQYKQAQLDALQNPVPDPTYQMISPDDAKAMGLPDGTYQRAPDGQIKAVGGSGQTINIGDGTPGLGKLSTDYGYVLDESGKPKIDPATGLPTAAPVPGSPAALDVAKAAQAAQDKSAMTSRNGNIVVEDIDRALATLDKDPTWTTGVLGQLMGNLKGSSADRLNNLLDTVKANSGFDKLQQMRDASPTGGALGQVSEQENKLLQSAIGSLATSNADDLAYNLKRVQRIYDEIINGPKQDKPAGEADYNAETPPDDWGGDPALWPYMSPEDRALW</sequence>
<dbReference type="Proteomes" id="UP001220530">
    <property type="component" value="Chromosome"/>
</dbReference>
<organism evidence="2 3">
    <name type="scientific">Devosia algicola</name>
    <dbReference type="NCBI Taxonomy" id="3026418"/>
    <lineage>
        <taxon>Bacteria</taxon>
        <taxon>Pseudomonadati</taxon>
        <taxon>Pseudomonadota</taxon>
        <taxon>Alphaproteobacteria</taxon>
        <taxon>Hyphomicrobiales</taxon>
        <taxon>Devosiaceae</taxon>
        <taxon>Devosia</taxon>
    </lineage>
</organism>
<keyword evidence="3" id="KW-1185">Reference proteome</keyword>
<feature type="region of interest" description="Disordered" evidence="1">
    <location>
        <begin position="1"/>
        <end position="21"/>
    </location>
</feature>
<evidence type="ECO:0000313" key="2">
    <source>
        <dbReference type="EMBL" id="WDR03620.1"/>
    </source>
</evidence>
<evidence type="ECO:0008006" key="4">
    <source>
        <dbReference type="Google" id="ProtNLM"/>
    </source>
</evidence>
<dbReference type="EMBL" id="CP118246">
    <property type="protein sequence ID" value="WDR03620.1"/>
    <property type="molecule type" value="Genomic_DNA"/>
</dbReference>
<accession>A0ABY7YQL7</accession>
<feature type="region of interest" description="Disordered" evidence="1">
    <location>
        <begin position="361"/>
        <end position="401"/>
    </location>
</feature>
<proteinExistence type="predicted"/>
<reference evidence="2 3" key="1">
    <citation type="submission" date="2023-02" db="EMBL/GenBank/DDBJ databases">
        <title>Devosia algicola sp. nov., isolated from the phycosphere of marine algae.</title>
        <authorList>
            <person name="Kim J.M."/>
            <person name="Lee J.K."/>
            <person name="Choi B.J."/>
            <person name="Bayburt H."/>
            <person name="Jeon C.O."/>
        </authorList>
    </citation>
    <scope>NUCLEOTIDE SEQUENCE [LARGE SCALE GENOMIC DNA]</scope>
    <source>
        <strain evidence="2 3">G20-9</strain>
    </source>
</reference>
<dbReference type="RefSeq" id="WP_282220010.1">
    <property type="nucleotide sequence ID" value="NZ_CP118246.1"/>
</dbReference>